<dbReference type="InterPro" id="IPR031157">
    <property type="entry name" value="G_TR_CS"/>
</dbReference>
<evidence type="ECO:0000313" key="6">
    <source>
        <dbReference type="EMBL" id="XBV28569.1"/>
    </source>
</evidence>
<dbReference type="SMART" id="SM00889">
    <property type="entry name" value="EFG_IV"/>
    <property type="match status" value="1"/>
</dbReference>
<dbReference type="InterPro" id="IPR000640">
    <property type="entry name" value="EFG_V-like"/>
</dbReference>
<dbReference type="RefSeq" id="WP_350281320.1">
    <property type="nucleotide sequence ID" value="NZ_CP158165.1"/>
</dbReference>
<name>A0AAU7TP64_9ACTN</name>
<protein>
    <submittedName>
        <fullName evidence="6">Translation factor GTPase family protein</fullName>
    </submittedName>
</protein>
<evidence type="ECO:0000256" key="2">
    <source>
        <dbReference type="ARBA" id="ARBA00022917"/>
    </source>
</evidence>
<dbReference type="CDD" id="cd04168">
    <property type="entry name" value="TetM_like"/>
    <property type="match status" value="1"/>
</dbReference>
<dbReference type="SUPFAM" id="SSF50447">
    <property type="entry name" value="Translation proteins"/>
    <property type="match status" value="1"/>
</dbReference>
<evidence type="ECO:0000256" key="1">
    <source>
        <dbReference type="ARBA" id="ARBA00022741"/>
    </source>
</evidence>
<dbReference type="Gene3D" id="3.30.230.10">
    <property type="match status" value="1"/>
</dbReference>
<dbReference type="InterPro" id="IPR027417">
    <property type="entry name" value="P-loop_NTPase"/>
</dbReference>
<dbReference type="InterPro" id="IPR020568">
    <property type="entry name" value="Ribosomal_Su5_D2-typ_SF"/>
</dbReference>
<feature type="region of interest" description="Disordered" evidence="4">
    <location>
        <begin position="592"/>
        <end position="615"/>
    </location>
</feature>
<dbReference type="GO" id="GO:0032790">
    <property type="term" value="P:ribosome disassembly"/>
    <property type="evidence" value="ECO:0007669"/>
    <property type="project" value="TreeGrafter"/>
</dbReference>
<keyword evidence="1" id="KW-0547">Nucleotide-binding</keyword>
<dbReference type="PANTHER" id="PTHR43261:SF1">
    <property type="entry name" value="RIBOSOME-RELEASING FACTOR 2, MITOCHONDRIAL"/>
    <property type="match status" value="1"/>
</dbReference>
<evidence type="ECO:0000256" key="4">
    <source>
        <dbReference type="SAM" id="MobiDB-lite"/>
    </source>
</evidence>
<dbReference type="GO" id="GO:0006412">
    <property type="term" value="P:translation"/>
    <property type="evidence" value="ECO:0007669"/>
    <property type="project" value="UniProtKB-KW"/>
</dbReference>
<dbReference type="InterPro" id="IPR009000">
    <property type="entry name" value="Transl_B-barrel_sf"/>
</dbReference>
<dbReference type="Pfam" id="PF00009">
    <property type="entry name" value="GTP_EFTU"/>
    <property type="match status" value="1"/>
</dbReference>
<dbReference type="PRINTS" id="PR01037">
    <property type="entry name" value="TCRTETOQM"/>
</dbReference>
<dbReference type="GO" id="GO:0005525">
    <property type="term" value="F:GTP binding"/>
    <property type="evidence" value="ECO:0007669"/>
    <property type="project" value="UniProtKB-KW"/>
</dbReference>
<gene>
    <name evidence="6" type="ORF">ABN611_19480</name>
</gene>
<dbReference type="EMBL" id="CP158165">
    <property type="protein sequence ID" value="XBV28569.1"/>
    <property type="molecule type" value="Genomic_DNA"/>
</dbReference>
<dbReference type="Pfam" id="PF03764">
    <property type="entry name" value="EFG_IV"/>
    <property type="match status" value="1"/>
</dbReference>
<dbReference type="Pfam" id="PF00679">
    <property type="entry name" value="EFG_C"/>
    <property type="match status" value="1"/>
</dbReference>
<dbReference type="SUPFAM" id="SSF54980">
    <property type="entry name" value="EF-G C-terminal domain-like"/>
    <property type="match status" value="2"/>
</dbReference>
<organism evidence="6">
    <name type="scientific">Kribbella sp. HUAS MG21</name>
    <dbReference type="NCBI Taxonomy" id="3160966"/>
    <lineage>
        <taxon>Bacteria</taxon>
        <taxon>Bacillati</taxon>
        <taxon>Actinomycetota</taxon>
        <taxon>Actinomycetes</taxon>
        <taxon>Propionibacteriales</taxon>
        <taxon>Kribbellaceae</taxon>
        <taxon>Kribbella</taxon>
    </lineage>
</organism>
<proteinExistence type="predicted"/>
<dbReference type="AlphaFoldDB" id="A0AAU7TP64"/>
<dbReference type="InterPro" id="IPR035647">
    <property type="entry name" value="EFG_III/V"/>
</dbReference>
<dbReference type="SUPFAM" id="SSF54211">
    <property type="entry name" value="Ribosomal protein S5 domain 2-like"/>
    <property type="match status" value="1"/>
</dbReference>
<dbReference type="InterPro" id="IPR005225">
    <property type="entry name" value="Small_GTP-bd"/>
</dbReference>
<dbReference type="GO" id="GO:0003924">
    <property type="term" value="F:GTPase activity"/>
    <property type="evidence" value="ECO:0007669"/>
    <property type="project" value="InterPro"/>
</dbReference>
<dbReference type="SUPFAM" id="SSF52540">
    <property type="entry name" value="P-loop containing nucleoside triphosphate hydrolases"/>
    <property type="match status" value="1"/>
</dbReference>
<accession>A0AAU7TP64</accession>
<keyword evidence="3" id="KW-0342">GTP-binding</keyword>
<dbReference type="Gene3D" id="2.40.30.10">
    <property type="entry name" value="Translation factors"/>
    <property type="match status" value="1"/>
</dbReference>
<dbReference type="InterPro" id="IPR000795">
    <property type="entry name" value="T_Tr_GTP-bd_dom"/>
</dbReference>
<dbReference type="Gene3D" id="3.30.70.870">
    <property type="entry name" value="Elongation Factor G (Translational Gtpase), domain 3"/>
    <property type="match status" value="1"/>
</dbReference>
<dbReference type="PROSITE" id="PS00301">
    <property type="entry name" value="G_TR_1"/>
    <property type="match status" value="1"/>
</dbReference>
<dbReference type="Gene3D" id="3.40.50.300">
    <property type="entry name" value="P-loop containing nucleotide triphosphate hydrolases"/>
    <property type="match status" value="1"/>
</dbReference>
<dbReference type="PANTHER" id="PTHR43261">
    <property type="entry name" value="TRANSLATION ELONGATION FACTOR G-RELATED"/>
    <property type="match status" value="1"/>
</dbReference>
<sequence>MGIVAHVDAGKTSLTERLLYAAGVVDRVGRVDDGNTRTDSMDLERKRGITIRSAVVSFTLGDLPVNLIDTPGHSDFIAEVERALSVLDGAVLVISAVEGVQPQTRLLMRTLDRLRIPTLLFVNKIDRVGARYDDLLADIRRLLTPAAVPMASVAELGTRAASVELLDVRRAELGELLAERNDAFLERYLEDADVDHAGELCRQVARSAVHPVYFGSAMTGVGVPELIGGIRTWLPRATGSPDDELRARVFKVERVDAGQKLASARILSGTLAARTPVAVHPVDGPQYQTRPSGIEVYGDGARRPADRVEAGQIVALRGLKSIRIGDQLGVRTQQVGQLFAPPTLETVVSARDRVRLFQALTQLAEQDPLIRVRKADDITVSLYGEVQKEVIASLLASEYGVEVTFSETTPIHVERLDGVGAAVRTMADSLWTAGVGFRVSPVAEGIEYVLEVELGALPRAFHTAIEETVRQTLHQGLCGWEIPAVRVELTHTEYDSAGTVAADFRRLVPLVLMQAVAEAGTTVLEPLNHFELDVPTDTVSRILAHVAEHRGVVTQATQTHVEGTIPAATTHAFESHLPTLTRGEAVLTTTFHSHQPVAGPPPTRPRTDGNPLNEKQYLLHLNRSV</sequence>
<evidence type="ECO:0000256" key="3">
    <source>
        <dbReference type="ARBA" id="ARBA00023134"/>
    </source>
</evidence>
<dbReference type="PROSITE" id="PS51722">
    <property type="entry name" value="G_TR_2"/>
    <property type="match status" value="1"/>
</dbReference>
<evidence type="ECO:0000259" key="5">
    <source>
        <dbReference type="PROSITE" id="PS51722"/>
    </source>
</evidence>
<dbReference type="NCBIfam" id="TIGR00231">
    <property type="entry name" value="small_GTP"/>
    <property type="match status" value="1"/>
</dbReference>
<feature type="domain" description="Tr-type G" evidence="5">
    <location>
        <begin position="1"/>
        <end position="238"/>
    </location>
</feature>
<dbReference type="InterPro" id="IPR005517">
    <property type="entry name" value="Transl_elong_EFG/EF2_IV"/>
</dbReference>
<reference evidence="6" key="1">
    <citation type="submission" date="2024-06" db="EMBL/GenBank/DDBJ databases">
        <title>Kribbella sp. strain HUAS MG21 genome sequences.</title>
        <authorList>
            <person name="Mo P."/>
        </authorList>
    </citation>
    <scope>NUCLEOTIDE SEQUENCE</scope>
    <source>
        <strain evidence="6">HUAS MG21</strain>
    </source>
</reference>
<dbReference type="InterPro" id="IPR014721">
    <property type="entry name" value="Ribsml_uS5_D2-typ_fold_subgr"/>
</dbReference>
<keyword evidence="2" id="KW-0648">Protein biosynthesis</keyword>